<proteinExistence type="predicted"/>
<evidence type="ECO:0008006" key="3">
    <source>
        <dbReference type="Google" id="ProtNLM"/>
    </source>
</evidence>
<dbReference type="PANTHER" id="PTHR34613">
    <property type="entry name" value="SLL0800 PROTEIN"/>
    <property type="match status" value="1"/>
</dbReference>
<dbReference type="eggNOG" id="COG5464">
    <property type="taxonomic scope" value="Bacteria"/>
</dbReference>
<sequence>MIKDNAQNRLANQTLVAAKTCRLGQVHPPPDCREEWIKPYCTEFVPKQESRLDKVIEVDDPRGTYLINFEPMGYYDIKLPARMLRYRGDIWEYTLSKGKGIPPIKQIVIFFYSEHDSKNHLLTDYWGESTMLRYTYRVIHVWEESRQQVIDKELVGLYPLLPLMKGEKGDEKSEEVLQQSISIIQKVKDISLQQDLLATMAVLVSHKYPAALVLSMIGREMIMESPVYQEWVKEAEAKGRIEGKAEGKAEAICKLLSKRFGLKSLIMQDKVNSITNKTVLDWIFDEIIDITDLKVAQNIIDDAIKQIMQQ</sequence>
<name>C8W1E6_DESAS</name>
<evidence type="ECO:0000313" key="1">
    <source>
        <dbReference type="EMBL" id="ACV61591.1"/>
    </source>
</evidence>
<dbReference type="KEGG" id="dae:Dtox_0677"/>
<accession>C8W1E6</accession>
<dbReference type="HOGENOM" id="CLU_069065_1_0_9"/>
<dbReference type="EMBL" id="CP001720">
    <property type="protein sequence ID" value="ACV61591.1"/>
    <property type="molecule type" value="Genomic_DNA"/>
</dbReference>
<dbReference type="STRING" id="485916.Dtox_0677"/>
<dbReference type="PANTHER" id="PTHR34613:SF1">
    <property type="entry name" value="SLL6017 PROTEIN"/>
    <property type="match status" value="1"/>
</dbReference>
<reference evidence="1 2" key="1">
    <citation type="journal article" date="2009" name="Stand. Genomic Sci.">
        <title>Complete genome sequence of Desulfotomaculum acetoxidans type strain (5575).</title>
        <authorList>
            <person name="Spring S."/>
            <person name="Lapidus A."/>
            <person name="Schroder M."/>
            <person name="Gleim D."/>
            <person name="Sims D."/>
            <person name="Meincke L."/>
            <person name="Glavina Del Rio T."/>
            <person name="Tice H."/>
            <person name="Copeland A."/>
            <person name="Cheng J.F."/>
            <person name="Lucas S."/>
            <person name="Chen F."/>
            <person name="Nolan M."/>
            <person name="Bruce D."/>
            <person name="Goodwin L."/>
            <person name="Pitluck S."/>
            <person name="Ivanova N."/>
            <person name="Mavromatis K."/>
            <person name="Mikhailova N."/>
            <person name="Pati A."/>
            <person name="Chen A."/>
            <person name="Palaniappan K."/>
            <person name="Land M."/>
            <person name="Hauser L."/>
            <person name="Chang Y.J."/>
            <person name="Jeffries C.D."/>
            <person name="Chain P."/>
            <person name="Saunders E."/>
            <person name="Brettin T."/>
            <person name="Detter J.C."/>
            <person name="Goker M."/>
            <person name="Bristow J."/>
            <person name="Eisen J.A."/>
            <person name="Markowitz V."/>
            <person name="Hugenholtz P."/>
            <person name="Kyrpides N.C."/>
            <person name="Klenk H.P."/>
            <person name="Han C."/>
        </authorList>
    </citation>
    <scope>NUCLEOTIDE SEQUENCE [LARGE SCALE GENOMIC DNA]</scope>
    <source>
        <strain evidence="2">ATCC 49208 / DSM 771 / VKM B-1644</strain>
    </source>
</reference>
<keyword evidence="2" id="KW-1185">Reference proteome</keyword>
<dbReference type="AlphaFoldDB" id="C8W1E6"/>
<protein>
    <recommendedName>
        <fullName evidence="3">Transposase (putative) YhgA-like domain-containing protein</fullName>
    </recommendedName>
</protein>
<dbReference type="Proteomes" id="UP000002217">
    <property type="component" value="Chromosome"/>
</dbReference>
<evidence type="ECO:0000313" key="2">
    <source>
        <dbReference type="Proteomes" id="UP000002217"/>
    </source>
</evidence>
<organism evidence="1 2">
    <name type="scientific">Desulfofarcimen acetoxidans (strain ATCC 49208 / DSM 771 / KCTC 5769 / VKM B-1644 / 5575)</name>
    <name type="common">Desulfotomaculum acetoxidans</name>
    <dbReference type="NCBI Taxonomy" id="485916"/>
    <lineage>
        <taxon>Bacteria</taxon>
        <taxon>Bacillati</taxon>
        <taxon>Bacillota</taxon>
        <taxon>Clostridia</taxon>
        <taxon>Eubacteriales</taxon>
        <taxon>Peptococcaceae</taxon>
        <taxon>Desulfofarcimen</taxon>
    </lineage>
</organism>
<dbReference type="RefSeq" id="WP_015756309.1">
    <property type="nucleotide sequence ID" value="NC_013216.1"/>
</dbReference>
<gene>
    <name evidence="1" type="ordered locus">Dtox_0677</name>
</gene>